<dbReference type="Proteomes" id="UP000012313">
    <property type="component" value="Unassembled WGS sequence"/>
</dbReference>
<dbReference type="AlphaFoldDB" id="N1WQK8"/>
<gene>
    <name evidence="1" type="ORF">LEP1GSC060_1738</name>
</gene>
<evidence type="ECO:0000313" key="2">
    <source>
        <dbReference type="Proteomes" id="UP000012313"/>
    </source>
</evidence>
<reference evidence="1" key="1">
    <citation type="submission" date="2013-03" db="EMBL/GenBank/DDBJ databases">
        <authorList>
            <person name="Harkins D.M."/>
            <person name="Durkin A.S."/>
            <person name="Brinkac L.M."/>
            <person name="Haft D.H."/>
            <person name="Selengut J.D."/>
            <person name="Sanka R."/>
            <person name="DePew J."/>
            <person name="Purushe J."/>
            <person name="Hartskeerl R.A."/>
            <person name="Ahmed A."/>
            <person name="van der Linden H."/>
            <person name="Goris M.G.A."/>
            <person name="Vinetz J.M."/>
            <person name="Sutton G.G."/>
            <person name="Nierman W.C."/>
            <person name="Fouts D.E."/>
        </authorList>
    </citation>
    <scope>NUCLEOTIDE SEQUENCE [LARGE SCALE GENOMIC DNA]</scope>
    <source>
        <strain evidence="1">ICFT</strain>
    </source>
</reference>
<sequence>MIHCLNSIDSIGYHRSLSVTNTNFKIENRKRKPHITVPLYFIIIILGSPPKSLQTDKKTTARHPIKN</sequence>
<accession>N1WQK8</accession>
<name>N1WQK8_9LEPT</name>
<organism evidence="1 2">
    <name type="scientific">Leptospira weilii serovar Ranarum str. ICFT</name>
    <dbReference type="NCBI Taxonomy" id="1218598"/>
    <lineage>
        <taxon>Bacteria</taxon>
        <taxon>Pseudomonadati</taxon>
        <taxon>Spirochaetota</taxon>
        <taxon>Spirochaetia</taxon>
        <taxon>Leptospirales</taxon>
        <taxon>Leptospiraceae</taxon>
        <taxon>Leptospira</taxon>
    </lineage>
</organism>
<dbReference type="EMBL" id="AOHC02000026">
    <property type="protein sequence ID" value="EMY78103.1"/>
    <property type="molecule type" value="Genomic_DNA"/>
</dbReference>
<proteinExistence type="predicted"/>
<evidence type="ECO:0000313" key="1">
    <source>
        <dbReference type="EMBL" id="EMY78103.1"/>
    </source>
</evidence>
<protein>
    <submittedName>
        <fullName evidence="1">Uncharacterized protein</fullName>
    </submittedName>
</protein>
<comment type="caution">
    <text evidence="1">The sequence shown here is derived from an EMBL/GenBank/DDBJ whole genome shotgun (WGS) entry which is preliminary data.</text>
</comment>
<keyword evidence="2" id="KW-1185">Reference proteome</keyword>